<reference evidence="2 3" key="1">
    <citation type="submission" date="2020-04" db="EMBL/GenBank/DDBJ databases">
        <authorList>
            <person name="Yin C."/>
        </authorList>
    </citation>
    <scope>NUCLEOTIDE SEQUENCE [LARGE SCALE GENOMIC DNA]</scope>
    <source>
        <strain evidence="2 3">Ak56</strain>
    </source>
</reference>
<keyword evidence="3" id="KW-1185">Reference proteome</keyword>
<gene>
    <name evidence="2" type="ORF">HGH91_17870</name>
</gene>
<comment type="caution">
    <text evidence="2">The sequence shown here is derived from an EMBL/GenBank/DDBJ whole genome shotgun (WGS) entry which is preliminary data.</text>
</comment>
<feature type="transmembrane region" description="Helical" evidence="1">
    <location>
        <begin position="76"/>
        <end position="99"/>
    </location>
</feature>
<feature type="transmembrane region" description="Helical" evidence="1">
    <location>
        <begin position="46"/>
        <end position="64"/>
    </location>
</feature>
<dbReference type="Proteomes" id="UP000552864">
    <property type="component" value="Unassembled WGS sequence"/>
</dbReference>
<keyword evidence="1" id="KW-1133">Transmembrane helix</keyword>
<evidence type="ECO:0000313" key="2">
    <source>
        <dbReference type="EMBL" id="NLR80499.1"/>
    </source>
</evidence>
<protein>
    <recommendedName>
        <fullName evidence="4">MAPEG family protein</fullName>
    </recommendedName>
</protein>
<keyword evidence="1" id="KW-0812">Transmembrane</keyword>
<dbReference type="RefSeq" id="WP_168740168.1">
    <property type="nucleotide sequence ID" value="NZ_JABAHZ010000004.1"/>
</dbReference>
<feature type="transmembrane region" description="Helical" evidence="1">
    <location>
        <begin position="7"/>
        <end position="26"/>
    </location>
</feature>
<feature type="transmembrane region" description="Helical" evidence="1">
    <location>
        <begin position="111"/>
        <end position="133"/>
    </location>
</feature>
<evidence type="ECO:0008006" key="4">
    <source>
        <dbReference type="Google" id="ProtNLM"/>
    </source>
</evidence>
<name>A0A847SSU2_9BACT</name>
<proteinExistence type="predicted"/>
<organism evidence="2 3">
    <name type="scientific">Chitinophaga eiseniae</name>
    <dbReference type="NCBI Taxonomy" id="634771"/>
    <lineage>
        <taxon>Bacteria</taxon>
        <taxon>Pseudomonadati</taxon>
        <taxon>Bacteroidota</taxon>
        <taxon>Chitinophagia</taxon>
        <taxon>Chitinophagales</taxon>
        <taxon>Chitinophagaceae</taxon>
        <taxon>Chitinophaga</taxon>
    </lineage>
</organism>
<dbReference type="AlphaFoldDB" id="A0A847SSU2"/>
<evidence type="ECO:0000256" key="1">
    <source>
        <dbReference type="SAM" id="Phobius"/>
    </source>
</evidence>
<sequence length="134" mass="13994">MTASARLMCGLILITVPTIEFGGYFLLKVISGKMSRLSLTPFQQGMFRAGHAHAGVLLLLSLICQPLADEASLGAGLIWLVRIGVPVSTLLISGGFFAAAAGKARTAPNQWIGILYTGVLLLAICVLTLGIGLL</sequence>
<accession>A0A847SSU2</accession>
<dbReference type="EMBL" id="JABAHZ010000004">
    <property type="protein sequence ID" value="NLR80499.1"/>
    <property type="molecule type" value="Genomic_DNA"/>
</dbReference>
<keyword evidence="1" id="KW-0472">Membrane</keyword>
<evidence type="ECO:0000313" key="3">
    <source>
        <dbReference type="Proteomes" id="UP000552864"/>
    </source>
</evidence>